<evidence type="ECO:0000313" key="2">
    <source>
        <dbReference type="Proteomes" id="UP001165101"/>
    </source>
</evidence>
<dbReference type="EMBL" id="BSXV01000267">
    <property type="protein sequence ID" value="GME88354.1"/>
    <property type="molecule type" value="Genomic_DNA"/>
</dbReference>
<protein>
    <submittedName>
        <fullName evidence="1">Unnamed protein product</fullName>
    </submittedName>
</protein>
<reference evidence="1" key="1">
    <citation type="submission" date="2023-04" db="EMBL/GenBank/DDBJ databases">
        <title>Candida boidinii NBRC 1967.</title>
        <authorList>
            <person name="Ichikawa N."/>
            <person name="Sato H."/>
            <person name="Tonouchi N."/>
        </authorList>
    </citation>
    <scope>NUCLEOTIDE SEQUENCE</scope>
    <source>
        <strain evidence="1">NBRC 1967</strain>
    </source>
</reference>
<name>A0ACB5TGK2_CANBO</name>
<accession>A0ACB5TGK2</accession>
<keyword evidence="2" id="KW-1185">Reference proteome</keyword>
<gene>
    <name evidence="1" type="ORF">Cboi01_000085700</name>
</gene>
<organism evidence="1 2">
    <name type="scientific">Candida boidinii</name>
    <name type="common">Yeast</name>
    <dbReference type="NCBI Taxonomy" id="5477"/>
    <lineage>
        <taxon>Eukaryota</taxon>
        <taxon>Fungi</taxon>
        <taxon>Dikarya</taxon>
        <taxon>Ascomycota</taxon>
        <taxon>Saccharomycotina</taxon>
        <taxon>Pichiomycetes</taxon>
        <taxon>Pichiales</taxon>
        <taxon>Pichiaceae</taxon>
        <taxon>Ogataea</taxon>
        <taxon>Ogataea/Candida clade</taxon>
    </lineage>
</organism>
<proteinExistence type="predicted"/>
<evidence type="ECO:0000313" key="1">
    <source>
        <dbReference type="EMBL" id="GME88354.1"/>
    </source>
</evidence>
<dbReference type="Proteomes" id="UP001165101">
    <property type="component" value="Unassembled WGS sequence"/>
</dbReference>
<sequence length="172" mass="20856">MIDPIEGLVPLWKRLYHKWRSLKNVPFRKEWFIGYDLSGNSYWEFYVDKKEGRPRRKYIPYKRMDFIHDYYKTIPVQWYQWLRFTKIDPPSLTELIADQQRQAILKTLVKQNEMRIKLESNEAQRQQDDALKDELNKVENVSRRFNVNSNSNSSSDSSRDPIKSANNLRPRR</sequence>
<comment type="caution">
    <text evidence="1">The sequence shown here is derived from an EMBL/GenBank/DDBJ whole genome shotgun (WGS) entry which is preliminary data.</text>
</comment>